<dbReference type="Proteomes" id="UP000255233">
    <property type="component" value="Unassembled WGS sequence"/>
</dbReference>
<accession>A0A379MQJ4</accession>
<proteinExistence type="predicted"/>
<name>A0A379MQJ4_9BACT</name>
<sequence>MYLIICSGGVLLPRKLNIPVCAAGIKPENNIAVKEWRWPYANSPGDVLAAFGPGMPYCSDNSGNLESDMTLEFQHPEDGVYFLEDNKWQPFALKGGEAALKNNLLELIQQCALSSKPIFLAVYK</sequence>
<reference evidence="1 2" key="1">
    <citation type="submission" date="2018-06" db="EMBL/GenBank/DDBJ databases">
        <authorList>
            <consortium name="Pathogen Informatics"/>
            <person name="Doyle S."/>
        </authorList>
    </citation>
    <scope>NUCLEOTIDE SEQUENCE [LARGE SCALE GENOMIC DNA]</scope>
    <source>
        <strain evidence="1 2">NCTC11190</strain>
    </source>
</reference>
<dbReference type="RefSeq" id="WP_147288449.1">
    <property type="nucleotide sequence ID" value="NZ_UGVL01000001.1"/>
</dbReference>
<dbReference type="EMBL" id="UGVL01000001">
    <property type="protein sequence ID" value="SUE33793.1"/>
    <property type="molecule type" value="Genomic_DNA"/>
</dbReference>
<organism evidence="1 2">
    <name type="scientific">Rikenella microfusus</name>
    <dbReference type="NCBI Taxonomy" id="28139"/>
    <lineage>
        <taxon>Bacteria</taxon>
        <taxon>Pseudomonadati</taxon>
        <taxon>Bacteroidota</taxon>
        <taxon>Bacteroidia</taxon>
        <taxon>Bacteroidales</taxon>
        <taxon>Rikenellaceae</taxon>
        <taxon>Rikenella</taxon>
    </lineage>
</organism>
<evidence type="ECO:0000313" key="2">
    <source>
        <dbReference type="Proteomes" id="UP000255233"/>
    </source>
</evidence>
<gene>
    <name evidence="1" type="ORF">NCTC11190_01005</name>
</gene>
<protein>
    <submittedName>
        <fullName evidence="1">Uncharacterized protein</fullName>
    </submittedName>
</protein>
<keyword evidence="2" id="KW-1185">Reference proteome</keyword>
<evidence type="ECO:0000313" key="1">
    <source>
        <dbReference type="EMBL" id="SUE33793.1"/>
    </source>
</evidence>
<dbReference type="AlphaFoldDB" id="A0A379MQJ4"/>